<organism evidence="2 3">
    <name type="scientific">Trametes pubescens</name>
    <name type="common">White-rot fungus</name>
    <dbReference type="NCBI Taxonomy" id="154538"/>
    <lineage>
        <taxon>Eukaryota</taxon>
        <taxon>Fungi</taxon>
        <taxon>Dikarya</taxon>
        <taxon>Basidiomycota</taxon>
        <taxon>Agaricomycotina</taxon>
        <taxon>Agaricomycetes</taxon>
        <taxon>Polyporales</taxon>
        <taxon>Polyporaceae</taxon>
        <taxon>Trametes</taxon>
    </lineage>
</organism>
<feature type="region of interest" description="Disordered" evidence="1">
    <location>
        <begin position="102"/>
        <end position="134"/>
    </location>
</feature>
<proteinExistence type="predicted"/>
<evidence type="ECO:0000313" key="2">
    <source>
        <dbReference type="EMBL" id="OJT03850.1"/>
    </source>
</evidence>
<evidence type="ECO:0000256" key="1">
    <source>
        <dbReference type="SAM" id="MobiDB-lite"/>
    </source>
</evidence>
<dbReference type="OrthoDB" id="2747778at2759"/>
<keyword evidence="3" id="KW-1185">Reference proteome</keyword>
<evidence type="ECO:0008006" key="4">
    <source>
        <dbReference type="Google" id="ProtNLM"/>
    </source>
</evidence>
<evidence type="ECO:0000313" key="3">
    <source>
        <dbReference type="Proteomes" id="UP000184267"/>
    </source>
</evidence>
<gene>
    <name evidence="2" type="ORF">TRAPUB_5473</name>
</gene>
<accession>A0A1M2V890</accession>
<sequence>MMVSQPSTVPATASAIADHANVALPVKPDPTAEHAESAQLPKQAHRVRAVHARNQDTISGTEELIASIACAIDAHREIYEHGPAKELHGDINPNSIVIFDHPPGPSSGKAHNKEEGLRVEKEGDEDDAPWDSPYGPSAGAMVYWEPPISFATLRLVGNPDKPQPPPAWKRERYRYVHVMPPWDAGWR</sequence>
<dbReference type="AlphaFoldDB" id="A0A1M2V890"/>
<name>A0A1M2V890_TRAPU</name>
<comment type="caution">
    <text evidence="2">The sequence shown here is derived from an EMBL/GenBank/DDBJ whole genome shotgun (WGS) entry which is preliminary data.</text>
</comment>
<feature type="compositionally biased region" description="Basic and acidic residues" evidence="1">
    <location>
        <begin position="111"/>
        <end position="121"/>
    </location>
</feature>
<dbReference type="Proteomes" id="UP000184267">
    <property type="component" value="Unassembled WGS sequence"/>
</dbReference>
<reference evidence="2 3" key="1">
    <citation type="submission" date="2016-10" db="EMBL/GenBank/DDBJ databases">
        <title>Genome sequence of the basidiomycete white-rot fungus Trametes pubescens.</title>
        <authorList>
            <person name="Makela M.R."/>
            <person name="Granchi Z."/>
            <person name="Peng M."/>
            <person name="De Vries R.P."/>
            <person name="Grigoriev I."/>
            <person name="Riley R."/>
            <person name="Hilden K."/>
        </authorList>
    </citation>
    <scope>NUCLEOTIDE SEQUENCE [LARGE SCALE GENOMIC DNA]</scope>
    <source>
        <strain evidence="2 3">FBCC735</strain>
    </source>
</reference>
<protein>
    <recommendedName>
        <fullName evidence="4">Fungal-type protein kinase domain-containing protein</fullName>
    </recommendedName>
</protein>
<dbReference type="EMBL" id="MNAD01001591">
    <property type="protein sequence ID" value="OJT03850.1"/>
    <property type="molecule type" value="Genomic_DNA"/>
</dbReference>